<dbReference type="Gene3D" id="3.40.50.11660">
    <property type="entry name" value="Glycosyl transferase family 10, C-terminal domain"/>
    <property type="match status" value="1"/>
</dbReference>
<gene>
    <name evidence="15" type="ORF">DGAL_LOCUS4571</name>
</gene>
<feature type="transmembrane region" description="Helical" evidence="12">
    <location>
        <begin position="7"/>
        <end position="28"/>
    </location>
</feature>
<evidence type="ECO:0000256" key="9">
    <source>
        <dbReference type="ARBA" id="ARBA00023034"/>
    </source>
</evidence>
<keyword evidence="11" id="KW-0325">Glycoprotein</keyword>
<evidence type="ECO:0000256" key="2">
    <source>
        <dbReference type="ARBA" id="ARBA00004922"/>
    </source>
</evidence>
<comment type="similarity">
    <text evidence="3 12">Belongs to the glycosyltransferase 10 family.</text>
</comment>
<keyword evidence="9 12" id="KW-0333">Golgi apparatus</keyword>
<evidence type="ECO:0000259" key="13">
    <source>
        <dbReference type="Pfam" id="PF00852"/>
    </source>
</evidence>
<dbReference type="Pfam" id="PF17039">
    <property type="entry name" value="Glyco_tran_10_N"/>
    <property type="match status" value="1"/>
</dbReference>
<feature type="domain" description="Fucosyltransferase C-terminal" evidence="13">
    <location>
        <begin position="275"/>
        <end position="444"/>
    </location>
</feature>
<dbReference type="SUPFAM" id="SSF53756">
    <property type="entry name" value="UDP-Glycosyltransferase/glycogen phosphorylase"/>
    <property type="match status" value="1"/>
</dbReference>
<evidence type="ECO:0000256" key="3">
    <source>
        <dbReference type="ARBA" id="ARBA00008919"/>
    </source>
</evidence>
<comment type="subcellular location">
    <subcellularLocation>
        <location evidence="1 12">Golgi apparatus</location>
        <location evidence="1 12">Golgi stack membrane</location>
        <topology evidence="1 12">Single-pass type II membrane protein</topology>
    </subcellularLocation>
</comment>
<comment type="caution">
    <text evidence="15">The sequence shown here is derived from an EMBL/GenBank/DDBJ whole genome shotgun (WGS) entry which is preliminary data.</text>
</comment>
<dbReference type="OrthoDB" id="427096at2759"/>
<evidence type="ECO:0000256" key="12">
    <source>
        <dbReference type="RuleBase" id="RU003832"/>
    </source>
</evidence>
<keyword evidence="4 12" id="KW-0328">Glycosyltransferase</keyword>
<evidence type="ECO:0000256" key="10">
    <source>
        <dbReference type="ARBA" id="ARBA00023136"/>
    </source>
</evidence>
<dbReference type="PANTHER" id="PTHR48438:SF1">
    <property type="entry name" value="ALPHA-(1,3)-FUCOSYLTRANSFERASE C-RELATED"/>
    <property type="match status" value="1"/>
</dbReference>
<sequence length="460" mass="54140">MAILKKVTIYLCLVVFAFIIMLIHSLYISDYQSSYKKQEISDSSFSRSWLNFNSVSRKDVQEMYANNGKNVTIEYPTIKEETTSDLMETTTSTISPIRNTTVNSTENKSPALKIILMWNAWTKHMADEPLVKGQCPVKSCLFTTDMSLMQQSDVVVLHFDTLEDYPVNRQPHQRFVFYHFESPDNTASELMNDSYFRYDYFNWTMTYRRDSDIYLRDYYGSLVTKASINNNSREMRYNYGNITTLNNNQQFTDVINLIPGMELLKNELNLTALIRGKNKMVTWFVGHCTTPIRREEYVRQLSQYVSVDIYGNCTKDCPYPCDEMLRAEYKFYLAFENSWCPDYVTEKFIRSYVYDAIPIFLGGADYSKYAPRNSYIDAREFKSPKDLADYLILLDKSDDLYASYFNWKRDYYVSVPDFYGWCELCQMAHDDTLPIKVYHDIKQWWMLGAGECESNSTKYF</sequence>
<feature type="domain" description="Fucosyltransferase N-terminal" evidence="14">
    <location>
        <begin position="113"/>
        <end position="215"/>
    </location>
</feature>
<keyword evidence="5 12" id="KW-0808">Transferase</keyword>
<dbReference type="EC" id="2.4.1.-" evidence="12"/>
<evidence type="ECO:0000256" key="1">
    <source>
        <dbReference type="ARBA" id="ARBA00004447"/>
    </source>
</evidence>
<dbReference type="InterPro" id="IPR031481">
    <property type="entry name" value="Glyco_tran_10_N"/>
</dbReference>
<evidence type="ECO:0000259" key="14">
    <source>
        <dbReference type="Pfam" id="PF17039"/>
    </source>
</evidence>
<dbReference type="Proteomes" id="UP000789390">
    <property type="component" value="Unassembled WGS sequence"/>
</dbReference>
<dbReference type="Pfam" id="PF00852">
    <property type="entry name" value="Glyco_transf_10"/>
    <property type="match status" value="1"/>
</dbReference>
<name>A0A8J2RJX3_9CRUS</name>
<keyword evidence="7" id="KW-0735">Signal-anchor</keyword>
<dbReference type="InterPro" id="IPR001503">
    <property type="entry name" value="Glyco_trans_10"/>
</dbReference>
<evidence type="ECO:0000256" key="8">
    <source>
        <dbReference type="ARBA" id="ARBA00022989"/>
    </source>
</evidence>
<keyword evidence="8 12" id="KW-1133">Transmembrane helix</keyword>
<evidence type="ECO:0000256" key="5">
    <source>
        <dbReference type="ARBA" id="ARBA00022679"/>
    </source>
</evidence>
<reference evidence="15" key="1">
    <citation type="submission" date="2021-11" db="EMBL/GenBank/DDBJ databases">
        <authorList>
            <person name="Schell T."/>
        </authorList>
    </citation>
    <scope>NUCLEOTIDE SEQUENCE</scope>
    <source>
        <strain evidence="15">M5</strain>
    </source>
</reference>
<evidence type="ECO:0000313" key="16">
    <source>
        <dbReference type="Proteomes" id="UP000789390"/>
    </source>
</evidence>
<evidence type="ECO:0000256" key="7">
    <source>
        <dbReference type="ARBA" id="ARBA00022968"/>
    </source>
</evidence>
<dbReference type="GO" id="GO:0008417">
    <property type="term" value="F:fucosyltransferase activity"/>
    <property type="evidence" value="ECO:0007669"/>
    <property type="project" value="InterPro"/>
</dbReference>
<dbReference type="InterPro" id="IPR038577">
    <property type="entry name" value="GT10-like_C_sf"/>
</dbReference>
<evidence type="ECO:0000256" key="6">
    <source>
        <dbReference type="ARBA" id="ARBA00022692"/>
    </source>
</evidence>
<dbReference type="PANTHER" id="PTHR48438">
    <property type="entry name" value="ALPHA-(1,3)-FUCOSYLTRANSFERASE C-RELATED"/>
    <property type="match status" value="1"/>
</dbReference>
<keyword evidence="16" id="KW-1185">Reference proteome</keyword>
<dbReference type="AlphaFoldDB" id="A0A8J2RJX3"/>
<organism evidence="15 16">
    <name type="scientific">Daphnia galeata</name>
    <dbReference type="NCBI Taxonomy" id="27404"/>
    <lineage>
        <taxon>Eukaryota</taxon>
        <taxon>Metazoa</taxon>
        <taxon>Ecdysozoa</taxon>
        <taxon>Arthropoda</taxon>
        <taxon>Crustacea</taxon>
        <taxon>Branchiopoda</taxon>
        <taxon>Diplostraca</taxon>
        <taxon>Cladocera</taxon>
        <taxon>Anomopoda</taxon>
        <taxon>Daphniidae</taxon>
        <taxon>Daphnia</taxon>
    </lineage>
</organism>
<dbReference type="UniPathway" id="UPA00378"/>
<dbReference type="GO" id="GO:0032580">
    <property type="term" value="C:Golgi cisterna membrane"/>
    <property type="evidence" value="ECO:0007669"/>
    <property type="project" value="UniProtKB-SubCell"/>
</dbReference>
<evidence type="ECO:0000256" key="4">
    <source>
        <dbReference type="ARBA" id="ARBA00022676"/>
    </source>
</evidence>
<protein>
    <recommendedName>
        <fullName evidence="12">Fucosyltransferase</fullName>
        <ecNumber evidence="12">2.4.1.-</ecNumber>
    </recommendedName>
</protein>
<keyword evidence="6 12" id="KW-0812">Transmembrane</keyword>
<accession>A0A8J2RJX3</accession>
<comment type="pathway">
    <text evidence="2">Protein modification; protein glycosylation.</text>
</comment>
<dbReference type="EMBL" id="CAKKLH010000075">
    <property type="protein sequence ID" value="CAH0102181.1"/>
    <property type="molecule type" value="Genomic_DNA"/>
</dbReference>
<evidence type="ECO:0000256" key="11">
    <source>
        <dbReference type="ARBA" id="ARBA00023180"/>
    </source>
</evidence>
<keyword evidence="10 12" id="KW-0472">Membrane</keyword>
<evidence type="ECO:0000313" key="15">
    <source>
        <dbReference type="EMBL" id="CAH0102181.1"/>
    </source>
</evidence>
<proteinExistence type="inferred from homology"/>
<dbReference type="InterPro" id="IPR055270">
    <property type="entry name" value="Glyco_tran_10_C"/>
</dbReference>